<dbReference type="InterPro" id="IPR036791">
    <property type="entry name" value="Ribosomal_bL9_C_sf"/>
</dbReference>
<dbReference type="Gene3D" id="3.10.430.100">
    <property type="entry name" value="Ribosomal protein L9, C-terminal domain"/>
    <property type="match status" value="1"/>
</dbReference>
<evidence type="ECO:0000256" key="7">
    <source>
        <dbReference type="HAMAP-Rule" id="MF_00503"/>
    </source>
</evidence>
<evidence type="ECO:0000313" key="11">
    <source>
        <dbReference type="Proteomes" id="UP001232973"/>
    </source>
</evidence>
<evidence type="ECO:0000256" key="5">
    <source>
        <dbReference type="ARBA" id="ARBA00023274"/>
    </source>
</evidence>
<dbReference type="InterPro" id="IPR000244">
    <property type="entry name" value="Ribosomal_bL9"/>
</dbReference>
<accession>A0ABT9XKV0</accession>
<dbReference type="HAMAP" id="MF_00503">
    <property type="entry name" value="Ribosomal_bL9"/>
    <property type="match status" value="1"/>
</dbReference>
<keyword evidence="3 7" id="KW-0694">RNA-binding</keyword>
<dbReference type="InterPro" id="IPR009027">
    <property type="entry name" value="Ribosomal_bL9/RNase_H1_N"/>
</dbReference>
<dbReference type="PANTHER" id="PTHR21368">
    <property type="entry name" value="50S RIBOSOMAL PROTEIN L9"/>
    <property type="match status" value="1"/>
</dbReference>
<dbReference type="SUPFAM" id="SSF55653">
    <property type="entry name" value="Ribosomal protein L9 C-domain"/>
    <property type="match status" value="1"/>
</dbReference>
<dbReference type="NCBIfam" id="TIGR00158">
    <property type="entry name" value="L9"/>
    <property type="match status" value="1"/>
</dbReference>
<evidence type="ECO:0000256" key="1">
    <source>
        <dbReference type="ARBA" id="ARBA00010605"/>
    </source>
</evidence>
<dbReference type="Proteomes" id="UP001232973">
    <property type="component" value="Unassembled WGS sequence"/>
</dbReference>
<evidence type="ECO:0000256" key="2">
    <source>
        <dbReference type="ARBA" id="ARBA00022730"/>
    </source>
</evidence>
<evidence type="ECO:0000256" key="3">
    <source>
        <dbReference type="ARBA" id="ARBA00022884"/>
    </source>
</evidence>
<keyword evidence="2 7" id="KW-0699">rRNA-binding</keyword>
<reference evidence="10 11" key="1">
    <citation type="submission" date="2023-07" db="EMBL/GenBank/DDBJ databases">
        <title>Genomic Encyclopedia of Type Strains, Phase IV (KMG-IV): sequencing the most valuable type-strain genomes for metagenomic binning, comparative biology and taxonomic classification.</title>
        <authorList>
            <person name="Goeker M."/>
        </authorList>
    </citation>
    <scope>NUCLEOTIDE SEQUENCE [LARGE SCALE GENOMIC DNA]</scope>
    <source>
        <strain evidence="10 11">DSM 4006</strain>
    </source>
</reference>
<dbReference type="InterPro" id="IPR036935">
    <property type="entry name" value="Ribosomal_bL9_N_sf"/>
</dbReference>
<gene>
    <name evidence="7" type="primary">rplI</name>
    <name evidence="10" type="ORF">J2S03_002796</name>
</gene>
<proteinExistence type="inferred from homology"/>
<dbReference type="RefSeq" id="WP_274457177.1">
    <property type="nucleotide sequence ID" value="NZ_CP067097.1"/>
</dbReference>
<comment type="similarity">
    <text evidence="1 7">Belongs to the bacterial ribosomal protein bL9 family.</text>
</comment>
<evidence type="ECO:0000256" key="6">
    <source>
        <dbReference type="ARBA" id="ARBA00035292"/>
    </source>
</evidence>
<name>A0ABT9XKV0_9BACL</name>
<feature type="coiled-coil region" evidence="8">
    <location>
        <begin position="34"/>
        <end position="64"/>
    </location>
</feature>
<dbReference type="Pfam" id="PF01281">
    <property type="entry name" value="Ribosomal_L9_N"/>
    <property type="match status" value="1"/>
</dbReference>
<dbReference type="PROSITE" id="PS00651">
    <property type="entry name" value="RIBOSOMAL_L9"/>
    <property type="match status" value="1"/>
</dbReference>
<keyword evidence="4 7" id="KW-0689">Ribosomal protein</keyword>
<dbReference type="InterPro" id="IPR020069">
    <property type="entry name" value="Ribosomal_bL9_C"/>
</dbReference>
<dbReference type="Pfam" id="PF03948">
    <property type="entry name" value="Ribosomal_L9_C"/>
    <property type="match status" value="1"/>
</dbReference>
<protein>
    <recommendedName>
        <fullName evidence="6 7">Large ribosomal subunit protein bL9</fullName>
    </recommendedName>
</protein>
<feature type="domain" description="Ribosomal protein L9" evidence="9">
    <location>
        <begin position="13"/>
        <end position="40"/>
    </location>
</feature>
<dbReference type="GO" id="GO:0005840">
    <property type="term" value="C:ribosome"/>
    <property type="evidence" value="ECO:0007669"/>
    <property type="project" value="UniProtKB-KW"/>
</dbReference>
<comment type="function">
    <text evidence="7">Binds to the 23S rRNA.</text>
</comment>
<dbReference type="SUPFAM" id="SSF55658">
    <property type="entry name" value="L9 N-domain-like"/>
    <property type="match status" value="1"/>
</dbReference>
<keyword evidence="11" id="KW-1185">Reference proteome</keyword>
<keyword evidence="8" id="KW-0175">Coiled coil</keyword>
<organism evidence="10 11">
    <name type="scientific">Alicyclobacillus cycloheptanicus</name>
    <dbReference type="NCBI Taxonomy" id="1457"/>
    <lineage>
        <taxon>Bacteria</taxon>
        <taxon>Bacillati</taxon>
        <taxon>Bacillota</taxon>
        <taxon>Bacilli</taxon>
        <taxon>Bacillales</taxon>
        <taxon>Alicyclobacillaceae</taxon>
        <taxon>Alicyclobacillus</taxon>
    </lineage>
</organism>
<dbReference type="EMBL" id="JAUSTP010000027">
    <property type="protein sequence ID" value="MDQ0190929.1"/>
    <property type="molecule type" value="Genomic_DNA"/>
</dbReference>
<evidence type="ECO:0000313" key="10">
    <source>
        <dbReference type="EMBL" id="MDQ0190929.1"/>
    </source>
</evidence>
<dbReference type="Gene3D" id="3.40.5.10">
    <property type="entry name" value="Ribosomal protein L9, N-terminal domain"/>
    <property type="match status" value="1"/>
</dbReference>
<evidence type="ECO:0000259" key="9">
    <source>
        <dbReference type="PROSITE" id="PS00651"/>
    </source>
</evidence>
<keyword evidence="5 7" id="KW-0687">Ribonucleoprotein</keyword>
<comment type="caution">
    <text evidence="10">The sequence shown here is derived from an EMBL/GenBank/DDBJ whole genome shotgun (WGS) entry which is preliminary data.</text>
</comment>
<dbReference type="InterPro" id="IPR020070">
    <property type="entry name" value="Ribosomal_bL9_N"/>
</dbReference>
<dbReference type="InterPro" id="IPR020594">
    <property type="entry name" value="Ribosomal_bL9_bac/chp"/>
</dbReference>
<sequence>MKVIFLSDVKGQGKQGEVKNVSEGYARNFLFPKKLAVEANAANLQQLNAQKQAEERKQAQELEHARQLKSQVESLRVVVRTHAGEGGRLFGAITSKHIGDALHELGVEIDRRKIVLSEPIKSLGGHKVDIKLHHDVTASITVFVEADSEKH</sequence>
<evidence type="ECO:0000256" key="4">
    <source>
        <dbReference type="ARBA" id="ARBA00022980"/>
    </source>
</evidence>
<evidence type="ECO:0000256" key="8">
    <source>
        <dbReference type="SAM" id="Coils"/>
    </source>
</evidence>